<keyword evidence="4" id="KW-1185">Reference proteome</keyword>
<reference evidence="3 4" key="1">
    <citation type="submission" date="2014-08" db="EMBL/GenBank/DDBJ databases">
        <title>Porphyromonas canoris strain:OH2762 Genome sequencing.</title>
        <authorList>
            <person name="Wallis C."/>
            <person name="Deusch O."/>
            <person name="O'Flynn C."/>
            <person name="Davis I."/>
            <person name="Jospin G."/>
            <person name="Darling A.E."/>
            <person name="Coil D.A."/>
            <person name="Alexiev A."/>
            <person name="Horsfall A."/>
            <person name="Kirkwood N."/>
            <person name="Harris S."/>
            <person name="Eisen J.A."/>
        </authorList>
    </citation>
    <scope>NUCLEOTIDE SEQUENCE [LARGE SCALE GENOMIC DNA]</scope>
    <source>
        <strain evidence="4">COT-108 OH2762</strain>
    </source>
</reference>
<evidence type="ECO:0000313" key="3">
    <source>
        <dbReference type="EMBL" id="KGN91912.1"/>
    </source>
</evidence>
<dbReference type="InterPro" id="IPR012912">
    <property type="entry name" value="Plasmid_pRiA4b_Orf3-like"/>
</dbReference>
<sequence length="191" mass="22134">MIYRFVIVSNEVPGFRRDIKIEAGAKFSDLCNIIQESIGYAKDQLSCFYICDDAWQKEKEVHIMDLRMNPEEDIYLMDKTTLDDLLTEEKQKLMYVFDMMGNRAFFVELREIIFEKEKGLPKVVRSEGEPPRQGEDIEALLAEEPTKKGAKASREDEFGFNDEFDDFEGTEFASLDELDEAGFGLDEDSLY</sequence>
<protein>
    <recommendedName>
        <fullName evidence="2">Plasmid pRiA4b Orf3-like domain-containing protein</fullName>
    </recommendedName>
</protein>
<evidence type="ECO:0000259" key="2">
    <source>
        <dbReference type="Pfam" id="PF07929"/>
    </source>
</evidence>
<dbReference type="Pfam" id="PF07929">
    <property type="entry name" value="PRiA4_ORF3"/>
    <property type="match status" value="1"/>
</dbReference>
<evidence type="ECO:0000313" key="4">
    <source>
        <dbReference type="Proteomes" id="UP000030101"/>
    </source>
</evidence>
<dbReference type="RefSeq" id="WP_036791592.1">
    <property type="nucleotide sequence ID" value="NZ_JQZV01000013.1"/>
</dbReference>
<dbReference type="Proteomes" id="UP000030101">
    <property type="component" value="Unassembled WGS sequence"/>
</dbReference>
<feature type="compositionally biased region" description="Basic and acidic residues" evidence="1">
    <location>
        <begin position="144"/>
        <end position="157"/>
    </location>
</feature>
<evidence type="ECO:0000256" key="1">
    <source>
        <dbReference type="SAM" id="MobiDB-lite"/>
    </source>
</evidence>
<dbReference type="SUPFAM" id="SSF159941">
    <property type="entry name" value="MM3350-like"/>
    <property type="match status" value="1"/>
</dbReference>
<feature type="domain" description="Plasmid pRiA4b Orf3-like" evidence="2">
    <location>
        <begin position="10"/>
        <end position="132"/>
    </location>
</feature>
<comment type="caution">
    <text evidence="3">The sequence shown here is derived from an EMBL/GenBank/DDBJ whole genome shotgun (WGS) entry which is preliminary data.</text>
</comment>
<proteinExistence type="predicted"/>
<dbReference type="EMBL" id="JQZV01000013">
    <property type="protein sequence ID" value="KGN91912.1"/>
    <property type="molecule type" value="Genomic_DNA"/>
</dbReference>
<dbReference type="InterPro" id="IPR024047">
    <property type="entry name" value="MM3350-like_sf"/>
</dbReference>
<accession>A0ABR4XKI8</accession>
<organism evidence="3 4">
    <name type="scientific">Porphyromonas canoris</name>
    <dbReference type="NCBI Taxonomy" id="36875"/>
    <lineage>
        <taxon>Bacteria</taxon>
        <taxon>Pseudomonadati</taxon>
        <taxon>Bacteroidota</taxon>
        <taxon>Bacteroidia</taxon>
        <taxon>Bacteroidales</taxon>
        <taxon>Porphyromonadaceae</taxon>
        <taxon>Porphyromonas</taxon>
    </lineage>
</organism>
<dbReference type="Gene3D" id="3.10.290.30">
    <property type="entry name" value="MM3350-like"/>
    <property type="match status" value="1"/>
</dbReference>
<gene>
    <name evidence="3" type="ORF">HQ43_07550</name>
</gene>
<feature type="region of interest" description="Disordered" evidence="1">
    <location>
        <begin position="141"/>
        <end position="164"/>
    </location>
</feature>
<name>A0ABR4XKI8_9PORP</name>